<evidence type="ECO:0000256" key="7">
    <source>
        <dbReference type="ARBA" id="ARBA00022490"/>
    </source>
</evidence>
<dbReference type="InterPro" id="IPR010978">
    <property type="entry name" value="tRNA-bd_arm"/>
</dbReference>
<evidence type="ECO:0000256" key="11">
    <source>
        <dbReference type="ARBA" id="ARBA00022840"/>
    </source>
</evidence>
<dbReference type="CDD" id="cd00496">
    <property type="entry name" value="PheRS_alpha_core"/>
    <property type="match status" value="1"/>
</dbReference>
<feature type="domain" description="Aminoacyl-transfer RNA synthetases class-II family profile" evidence="17">
    <location>
        <begin position="118"/>
        <end position="329"/>
    </location>
</feature>
<comment type="subunit">
    <text evidence="4">Tetramer of two alpha and two beta subunits.</text>
</comment>
<keyword evidence="9" id="KW-0479">Metal-binding</keyword>
<dbReference type="GO" id="GO:0006432">
    <property type="term" value="P:phenylalanyl-tRNA aminoacylation"/>
    <property type="evidence" value="ECO:0007669"/>
    <property type="project" value="InterPro"/>
</dbReference>
<keyword evidence="12" id="KW-0460">Magnesium</keyword>
<dbReference type="Pfam" id="PF02912">
    <property type="entry name" value="Phe_tRNA-synt_N"/>
    <property type="match status" value="1"/>
</dbReference>
<dbReference type="GO" id="GO:0046872">
    <property type="term" value="F:metal ion binding"/>
    <property type="evidence" value="ECO:0007669"/>
    <property type="project" value="UniProtKB-KW"/>
</dbReference>
<evidence type="ECO:0000259" key="17">
    <source>
        <dbReference type="PROSITE" id="PS50862"/>
    </source>
</evidence>
<dbReference type="SUPFAM" id="SSF55681">
    <property type="entry name" value="Class II aaRS and biotin synthetases"/>
    <property type="match status" value="1"/>
</dbReference>
<evidence type="ECO:0000256" key="14">
    <source>
        <dbReference type="ARBA" id="ARBA00023146"/>
    </source>
</evidence>
<dbReference type="GO" id="GO:0004826">
    <property type="term" value="F:phenylalanine-tRNA ligase activity"/>
    <property type="evidence" value="ECO:0007669"/>
    <property type="project" value="UniProtKB-EC"/>
</dbReference>
<name>A0A381RAY7_9ZZZZ</name>
<keyword evidence="11" id="KW-0067">ATP-binding</keyword>
<dbReference type="InterPro" id="IPR006195">
    <property type="entry name" value="aa-tRNA-synth_II"/>
</dbReference>
<evidence type="ECO:0000256" key="1">
    <source>
        <dbReference type="ARBA" id="ARBA00001946"/>
    </source>
</evidence>
<evidence type="ECO:0000256" key="15">
    <source>
        <dbReference type="ARBA" id="ARBA00030612"/>
    </source>
</evidence>
<keyword evidence="10" id="KW-0547">Nucleotide-binding</keyword>
<keyword evidence="13" id="KW-0648">Protein biosynthesis</keyword>
<dbReference type="SUPFAM" id="SSF46589">
    <property type="entry name" value="tRNA-binding arm"/>
    <property type="match status" value="1"/>
</dbReference>
<dbReference type="Pfam" id="PF01409">
    <property type="entry name" value="tRNA-synt_2d"/>
    <property type="match status" value="1"/>
</dbReference>
<dbReference type="InterPro" id="IPR004188">
    <property type="entry name" value="Phe-tRNA_ligase_II_N"/>
</dbReference>
<dbReference type="GO" id="GO:0005524">
    <property type="term" value="F:ATP binding"/>
    <property type="evidence" value="ECO:0007669"/>
    <property type="project" value="UniProtKB-KW"/>
</dbReference>
<evidence type="ECO:0000256" key="9">
    <source>
        <dbReference type="ARBA" id="ARBA00022723"/>
    </source>
</evidence>
<evidence type="ECO:0000256" key="8">
    <source>
        <dbReference type="ARBA" id="ARBA00022598"/>
    </source>
</evidence>
<dbReference type="EMBL" id="UINC01001787">
    <property type="protein sequence ID" value="SUZ88781.1"/>
    <property type="molecule type" value="Genomic_DNA"/>
</dbReference>
<evidence type="ECO:0000256" key="6">
    <source>
        <dbReference type="ARBA" id="ARBA00015409"/>
    </source>
</evidence>
<comment type="catalytic activity">
    <reaction evidence="16">
        <text>tRNA(Phe) + L-phenylalanine + ATP = L-phenylalanyl-tRNA(Phe) + AMP + diphosphate + H(+)</text>
        <dbReference type="Rhea" id="RHEA:19413"/>
        <dbReference type="Rhea" id="RHEA-COMP:9668"/>
        <dbReference type="Rhea" id="RHEA-COMP:9699"/>
        <dbReference type="ChEBI" id="CHEBI:15378"/>
        <dbReference type="ChEBI" id="CHEBI:30616"/>
        <dbReference type="ChEBI" id="CHEBI:33019"/>
        <dbReference type="ChEBI" id="CHEBI:58095"/>
        <dbReference type="ChEBI" id="CHEBI:78442"/>
        <dbReference type="ChEBI" id="CHEBI:78531"/>
        <dbReference type="ChEBI" id="CHEBI:456215"/>
        <dbReference type="EC" id="6.1.1.20"/>
    </reaction>
</comment>
<evidence type="ECO:0000256" key="3">
    <source>
        <dbReference type="ARBA" id="ARBA00010207"/>
    </source>
</evidence>
<dbReference type="GO" id="GO:0000049">
    <property type="term" value="F:tRNA binding"/>
    <property type="evidence" value="ECO:0007669"/>
    <property type="project" value="InterPro"/>
</dbReference>
<dbReference type="PANTHER" id="PTHR11538">
    <property type="entry name" value="PHENYLALANYL-TRNA SYNTHETASE"/>
    <property type="match status" value="1"/>
</dbReference>
<evidence type="ECO:0000313" key="18">
    <source>
        <dbReference type="EMBL" id="SUZ88781.1"/>
    </source>
</evidence>
<proteinExistence type="inferred from homology"/>
<evidence type="ECO:0000256" key="2">
    <source>
        <dbReference type="ARBA" id="ARBA00004496"/>
    </source>
</evidence>
<sequence length="331" mass="38219">MPLKEQIESVRNQFLADIESFPQAPPLIDQLKSKYLGRKGLVAQLFSKMSQVKSEDRPRMGQELNSLKIELTRQFENKVASVLAPGKRSPDEAIDLTLPGKAPRLGSVHILEQTLSDIKEIFKSIGFHVAYGPEVDDDYHNFSALNIPEHHPARDMQDTFFVDAKTVLRTHTSNVQIHLMENEDPPIRYIVPGRVYRNEAISYKSYCLFHQVEGIYINKRVSFGELKGCLEYFVRHMFGAERGMRFRPSYFPFTEPSAEVDIWDEERQEWLEILGCGMVDPNVLDNVGYDSKIWHGYAFGMGVERIAMLKYNINDIRLFYNGDIRFLEQFA</sequence>
<comment type="similarity">
    <text evidence="3">Belongs to the class-II aminoacyl-tRNA synthetase family. Phe-tRNA synthetase alpha subunit type 1 subfamily.</text>
</comment>
<dbReference type="PANTHER" id="PTHR11538:SF41">
    <property type="entry name" value="PHENYLALANINE--TRNA LIGASE, MITOCHONDRIAL"/>
    <property type="match status" value="1"/>
</dbReference>
<comment type="subcellular location">
    <subcellularLocation>
        <location evidence="2">Cytoplasm</location>
    </subcellularLocation>
</comment>
<dbReference type="InterPro" id="IPR004529">
    <property type="entry name" value="Phe-tRNA-synth_IIc_asu"/>
</dbReference>
<organism evidence="18">
    <name type="scientific">marine metagenome</name>
    <dbReference type="NCBI Taxonomy" id="408172"/>
    <lineage>
        <taxon>unclassified sequences</taxon>
        <taxon>metagenomes</taxon>
        <taxon>ecological metagenomes</taxon>
    </lineage>
</organism>
<evidence type="ECO:0000256" key="16">
    <source>
        <dbReference type="ARBA" id="ARBA00049255"/>
    </source>
</evidence>
<evidence type="ECO:0000256" key="4">
    <source>
        <dbReference type="ARBA" id="ARBA00011209"/>
    </source>
</evidence>
<dbReference type="InterPro" id="IPR002319">
    <property type="entry name" value="Phenylalanyl-tRNA_Synthase"/>
</dbReference>
<keyword evidence="8" id="KW-0436">Ligase</keyword>
<evidence type="ECO:0000256" key="5">
    <source>
        <dbReference type="ARBA" id="ARBA00012814"/>
    </source>
</evidence>
<comment type="cofactor">
    <cofactor evidence="1">
        <name>Mg(2+)</name>
        <dbReference type="ChEBI" id="CHEBI:18420"/>
    </cofactor>
</comment>
<dbReference type="InterPro" id="IPR045864">
    <property type="entry name" value="aa-tRNA-synth_II/BPL/LPL"/>
</dbReference>
<dbReference type="Gene3D" id="3.30.930.10">
    <property type="entry name" value="Bira Bifunctional Protein, Domain 2"/>
    <property type="match status" value="1"/>
</dbReference>
<protein>
    <recommendedName>
        <fullName evidence="6">Phenylalanine--tRNA ligase alpha subunit</fullName>
        <ecNumber evidence="5">6.1.1.20</ecNumber>
    </recommendedName>
    <alternativeName>
        <fullName evidence="15">Phenylalanyl-tRNA synthetase alpha subunit</fullName>
    </alternativeName>
</protein>
<accession>A0A381RAY7</accession>
<keyword evidence="14" id="KW-0030">Aminoacyl-tRNA synthetase</keyword>
<dbReference type="HAMAP" id="MF_00281">
    <property type="entry name" value="Phe_tRNA_synth_alpha1"/>
    <property type="match status" value="1"/>
</dbReference>
<dbReference type="EC" id="6.1.1.20" evidence="5"/>
<dbReference type="GO" id="GO:0005737">
    <property type="term" value="C:cytoplasm"/>
    <property type="evidence" value="ECO:0007669"/>
    <property type="project" value="UniProtKB-SubCell"/>
</dbReference>
<dbReference type="NCBIfam" id="TIGR00468">
    <property type="entry name" value="pheS"/>
    <property type="match status" value="1"/>
</dbReference>
<dbReference type="InterPro" id="IPR022911">
    <property type="entry name" value="Phe_tRNA_ligase_alpha1_bac"/>
</dbReference>
<dbReference type="PROSITE" id="PS50862">
    <property type="entry name" value="AA_TRNA_LIGASE_II"/>
    <property type="match status" value="1"/>
</dbReference>
<reference evidence="18" key="1">
    <citation type="submission" date="2018-05" db="EMBL/GenBank/DDBJ databases">
        <authorList>
            <person name="Lanie J.A."/>
            <person name="Ng W.-L."/>
            <person name="Kazmierczak K.M."/>
            <person name="Andrzejewski T.M."/>
            <person name="Davidsen T.M."/>
            <person name="Wayne K.J."/>
            <person name="Tettelin H."/>
            <person name="Glass J.I."/>
            <person name="Rusch D."/>
            <person name="Podicherti R."/>
            <person name="Tsui H.-C.T."/>
            <person name="Winkler M.E."/>
        </authorList>
    </citation>
    <scope>NUCLEOTIDE SEQUENCE</scope>
</reference>
<evidence type="ECO:0000256" key="12">
    <source>
        <dbReference type="ARBA" id="ARBA00022842"/>
    </source>
</evidence>
<keyword evidence="7" id="KW-0963">Cytoplasm</keyword>
<gene>
    <name evidence="18" type="ORF">METZ01_LOCUS41635</name>
</gene>
<evidence type="ECO:0000256" key="10">
    <source>
        <dbReference type="ARBA" id="ARBA00022741"/>
    </source>
</evidence>
<evidence type="ECO:0000256" key="13">
    <source>
        <dbReference type="ARBA" id="ARBA00022917"/>
    </source>
</evidence>
<dbReference type="AlphaFoldDB" id="A0A381RAY7"/>